<comment type="caution">
    <text evidence="1">The sequence shown here is derived from an EMBL/GenBank/DDBJ whole genome shotgun (WGS) entry which is preliminary data.</text>
</comment>
<sequence>MRRISSKHRVPSGHHNRGVQESVGDDSHGNELLGTRRTNSHQVIRQKACLASFHIPKQDVAEGFVVSKDSLLKIDGVPLGLDFWKVMVDKAIKPNALLERTRQGVTKVGDAVGVYVAWRSSDVFLKD</sequence>
<gene>
    <name evidence="1" type="ORF">Vadar_022249</name>
</gene>
<dbReference type="EMBL" id="CM037161">
    <property type="protein sequence ID" value="KAH7855191.1"/>
    <property type="molecule type" value="Genomic_DNA"/>
</dbReference>
<keyword evidence="2" id="KW-1185">Reference proteome</keyword>
<accession>A0ACB7YNK8</accession>
<protein>
    <submittedName>
        <fullName evidence="1">Uncharacterized protein</fullName>
    </submittedName>
</protein>
<evidence type="ECO:0000313" key="2">
    <source>
        <dbReference type="Proteomes" id="UP000828048"/>
    </source>
</evidence>
<organism evidence="1 2">
    <name type="scientific">Vaccinium darrowii</name>
    <dbReference type="NCBI Taxonomy" id="229202"/>
    <lineage>
        <taxon>Eukaryota</taxon>
        <taxon>Viridiplantae</taxon>
        <taxon>Streptophyta</taxon>
        <taxon>Embryophyta</taxon>
        <taxon>Tracheophyta</taxon>
        <taxon>Spermatophyta</taxon>
        <taxon>Magnoliopsida</taxon>
        <taxon>eudicotyledons</taxon>
        <taxon>Gunneridae</taxon>
        <taxon>Pentapetalae</taxon>
        <taxon>asterids</taxon>
        <taxon>Ericales</taxon>
        <taxon>Ericaceae</taxon>
        <taxon>Vaccinioideae</taxon>
        <taxon>Vaccinieae</taxon>
        <taxon>Vaccinium</taxon>
    </lineage>
</organism>
<proteinExistence type="predicted"/>
<reference evidence="1 2" key="1">
    <citation type="journal article" date="2021" name="Hortic Res">
        <title>High-quality reference genome and annotation aids understanding of berry development for evergreen blueberry (Vaccinium darrowii).</title>
        <authorList>
            <person name="Yu J."/>
            <person name="Hulse-Kemp A.M."/>
            <person name="Babiker E."/>
            <person name="Staton M."/>
        </authorList>
    </citation>
    <scope>NUCLEOTIDE SEQUENCE [LARGE SCALE GENOMIC DNA]</scope>
    <source>
        <strain evidence="2">cv. NJ 8807/NJ 8810</strain>
        <tissue evidence="1">Young leaf</tissue>
    </source>
</reference>
<name>A0ACB7YNK8_9ERIC</name>
<evidence type="ECO:0000313" key="1">
    <source>
        <dbReference type="EMBL" id="KAH7855191.1"/>
    </source>
</evidence>
<dbReference type="Proteomes" id="UP000828048">
    <property type="component" value="Chromosome 11"/>
</dbReference>